<dbReference type="SUPFAM" id="SSF56349">
    <property type="entry name" value="DNA breaking-rejoining enzymes"/>
    <property type="match status" value="1"/>
</dbReference>
<reference evidence="2 3" key="1">
    <citation type="journal article" date="2018" name="PLoS ONE">
        <title>The draft genome of Kipferlia bialata reveals reductive genome evolution in fornicate parasites.</title>
        <authorList>
            <person name="Tanifuji G."/>
            <person name="Takabayashi S."/>
            <person name="Kume K."/>
            <person name="Takagi M."/>
            <person name="Nakayama T."/>
            <person name="Kamikawa R."/>
            <person name="Inagaki Y."/>
            <person name="Hashimoto T."/>
        </authorList>
    </citation>
    <scope>NUCLEOTIDE SEQUENCE [LARGE SCALE GENOMIC DNA]</scope>
    <source>
        <strain evidence="2">NY0173</strain>
    </source>
</reference>
<evidence type="ECO:0000313" key="2">
    <source>
        <dbReference type="EMBL" id="GIQ87493.1"/>
    </source>
</evidence>
<proteinExistence type="predicted"/>
<name>A0A9K3GLL9_9EUKA</name>
<dbReference type="Gene3D" id="1.10.443.10">
    <property type="entry name" value="Intergrase catalytic core"/>
    <property type="match status" value="1"/>
</dbReference>
<protein>
    <recommendedName>
        <fullName evidence="4">Tyr recombinase domain-containing protein</fullName>
    </recommendedName>
</protein>
<dbReference type="GO" id="GO:0015074">
    <property type="term" value="P:DNA integration"/>
    <property type="evidence" value="ECO:0007669"/>
    <property type="project" value="InterPro"/>
</dbReference>
<dbReference type="AlphaFoldDB" id="A0A9K3GLL9"/>
<gene>
    <name evidence="2" type="ORF">KIPB_009540</name>
</gene>
<comment type="caution">
    <text evidence="2">The sequence shown here is derived from an EMBL/GenBank/DDBJ whole genome shotgun (WGS) entry which is preliminary data.</text>
</comment>
<dbReference type="InterPro" id="IPR013762">
    <property type="entry name" value="Integrase-like_cat_sf"/>
</dbReference>
<dbReference type="Proteomes" id="UP000265618">
    <property type="component" value="Unassembled WGS sequence"/>
</dbReference>
<dbReference type="GO" id="GO:0006310">
    <property type="term" value="P:DNA recombination"/>
    <property type="evidence" value="ECO:0007669"/>
    <property type="project" value="UniProtKB-KW"/>
</dbReference>
<keyword evidence="3" id="KW-1185">Reference proteome</keyword>
<keyword evidence="1" id="KW-0233">DNA recombination</keyword>
<evidence type="ECO:0008006" key="4">
    <source>
        <dbReference type="Google" id="ProtNLM"/>
    </source>
</evidence>
<accession>A0A9K3GLL9</accession>
<dbReference type="GO" id="GO:0003677">
    <property type="term" value="F:DNA binding"/>
    <property type="evidence" value="ECO:0007669"/>
    <property type="project" value="InterPro"/>
</dbReference>
<dbReference type="EMBL" id="BDIP01003274">
    <property type="protein sequence ID" value="GIQ87493.1"/>
    <property type="molecule type" value="Genomic_DNA"/>
</dbReference>
<dbReference type="InterPro" id="IPR011010">
    <property type="entry name" value="DNA_brk_join_enz"/>
</dbReference>
<organism evidence="2 3">
    <name type="scientific">Kipferlia bialata</name>
    <dbReference type="NCBI Taxonomy" id="797122"/>
    <lineage>
        <taxon>Eukaryota</taxon>
        <taxon>Metamonada</taxon>
        <taxon>Carpediemonas-like organisms</taxon>
        <taxon>Kipferlia</taxon>
    </lineage>
</organism>
<sequence>MSALLDPASDVRALSEGVQHRSLREALRLLRHLSLRDDAPPADINVSWPQIKEYLHLRASGAPNYIRTLSKDVANITAVISSDPAIPDACVVEGKILAKQSARSGAPTKRAPTVSPDSIARAVTDISSPFELRLVLMAVLSYVRMARLGEMCDLHLSDVQVSIDSISVYTRACKNRQASVMPWSTGSHLEGWKETDPESFFFGKWPKGEPFPDFDSHPDKAVDIKALSSLFDADITGHSFRRSSAAAATINGASTRAVMAWGGWKSESGMLPYMADASRLAGGLASSLMLF</sequence>
<evidence type="ECO:0000256" key="1">
    <source>
        <dbReference type="ARBA" id="ARBA00023172"/>
    </source>
</evidence>
<evidence type="ECO:0000313" key="3">
    <source>
        <dbReference type="Proteomes" id="UP000265618"/>
    </source>
</evidence>